<dbReference type="GO" id="GO:0008506">
    <property type="term" value="F:sucrose:proton symporter activity"/>
    <property type="evidence" value="ECO:0007669"/>
    <property type="project" value="TreeGrafter"/>
</dbReference>
<feature type="transmembrane region" description="Helical" evidence="7">
    <location>
        <begin position="101"/>
        <end position="119"/>
    </location>
</feature>
<feature type="transmembrane region" description="Helical" evidence="7">
    <location>
        <begin position="66"/>
        <end position="89"/>
    </location>
</feature>
<feature type="transmembrane region" description="Helical" evidence="7">
    <location>
        <begin position="393"/>
        <end position="412"/>
    </location>
</feature>
<reference evidence="8" key="1">
    <citation type="submission" date="2023-03" db="EMBL/GenBank/DDBJ databases">
        <title>Massive genome expansion in bonnet fungi (Mycena s.s.) driven by repeated elements and novel gene families across ecological guilds.</title>
        <authorList>
            <consortium name="Lawrence Berkeley National Laboratory"/>
            <person name="Harder C.B."/>
            <person name="Miyauchi S."/>
            <person name="Viragh M."/>
            <person name="Kuo A."/>
            <person name="Thoen E."/>
            <person name="Andreopoulos B."/>
            <person name="Lu D."/>
            <person name="Skrede I."/>
            <person name="Drula E."/>
            <person name="Henrissat B."/>
            <person name="Morin E."/>
            <person name="Kohler A."/>
            <person name="Barry K."/>
            <person name="LaButti K."/>
            <person name="Morin E."/>
            <person name="Salamov A."/>
            <person name="Lipzen A."/>
            <person name="Mereny Z."/>
            <person name="Hegedus B."/>
            <person name="Baldrian P."/>
            <person name="Stursova M."/>
            <person name="Weitz H."/>
            <person name="Taylor A."/>
            <person name="Grigoriev I.V."/>
            <person name="Nagy L.G."/>
            <person name="Martin F."/>
            <person name="Kauserud H."/>
        </authorList>
    </citation>
    <scope>NUCLEOTIDE SEQUENCE</scope>
    <source>
        <strain evidence="8">9284</strain>
    </source>
</reference>
<evidence type="ECO:0000256" key="6">
    <source>
        <dbReference type="SAM" id="MobiDB-lite"/>
    </source>
</evidence>
<evidence type="ECO:0000256" key="3">
    <source>
        <dbReference type="ARBA" id="ARBA00022692"/>
    </source>
</evidence>
<evidence type="ECO:0000313" key="9">
    <source>
        <dbReference type="Proteomes" id="UP001221142"/>
    </source>
</evidence>
<proteinExistence type="predicted"/>
<dbReference type="EMBL" id="JARKIF010000014">
    <property type="protein sequence ID" value="KAJ7623532.1"/>
    <property type="molecule type" value="Genomic_DNA"/>
</dbReference>
<dbReference type="PANTHER" id="PTHR19432:SF91">
    <property type="entry name" value="GENERAL ALPHA-GLUCOSIDE PERMEASE"/>
    <property type="match status" value="1"/>
</dbReference>
<feature type="transmembrane region" description="Helical" evidence="7">
    <location>
        <begin position="178"/>
        <end position="195"/>
    </location>
</feature>
<keyword evidence="5 7" id="KW-0472">Membrane</keyword>
<feature type="transmembrane region" description="Helical" evidence="7">
    <location>
        <begin position="139"/>
        <end position="157"/>
    </location>
</feature>
<dbReference type="InterPro" id="IPR036259">
    <property type="entry name" value="MFS_trans_sf"/>
</dbReference>
<keyword evidence="9" id="KW-1185">Reference proteome</keyword>
<evidence type="ECO:0000256" key="4">
    <source>
        <dbReference type="ARBA" id="ARBA00022989"/>
    </source>
</evidence>
<dbReference type="PANTHER" id="PTHR19432">
    <property type="entry name" value="SUGAR TRANSPORTER"/>
    <property type="match status" value="1"/>
</dbReference>
<feature type="region of interest" description="Disordered" evidence="6">
    <location>
        <begin position="480"/>
        <end position="501"/>
    </location>
</feature>
<feature type="transmembrane region" description="Helical" evidence="7">
    <location>
        <begin position="24"/>
        <end position="46"/>
    </location>
</feature>
<evidence type="ECO:0000256" key="7">
    <source>
        <dbReference type="SAM" id="Phobius"/>
    </source>
</evidence>
<evidence type="ECO:0000256" key="5">
    <source>
        <dbReference type="ARBA" id="ARBA00023136"/>
    </source>
</evidence>
<keyword evidence="2" id="KW-0813">Transport</keyword>
<feature type="region of interest" description="Disordered" evidence="6">
    <location>
        <begin position="354"/>
        <end position="379"/>
    </location>
</feature>
<dbReference type="Proteomes" id="UP001221142">
    <property type="component" value="Unassembled WGS sequence"/>
</dbReference>
<gene>
    <name evidence="8" type="ORF">FB45DRAFT_925931</name>
</gene>
<evidence type="ECO:0000256" key="2">
    <source>
        <dbReference type="ARBA" id="ARBA00022448"/>
    </source>
</evidence>
<sequence length="679" mass="71630">MTAGGFAPLPSANASARFTGTARVLGPPITHLATLTVCLLGVQIFWSVEMSYASPYLVSLGLTPSSVALVLLAGPLSGLIVQPLVGALADASTSRFGRRRPFALGGCIVTVAGMLLLGYTRGAAALFTERGGTAHGRLTVGLAVLSIFIIDFSINVVQAVDRALLVDTLPPARQAAGNAWAAAMLGVGSVVGFFVGNLPLTTLLPFLHATSELEALAPLVSLLLVVSHAWTACLVRERVLLPSPRTRSSPVERQGGIVHKVRALYANWRTIPRVIRMICFTQFFAWLAWFPVLFYTTLYITDIYVQSLPSSRRREGDQEATDAATRLGARAQLLSALLALTANVVLPWVVPSASSSDKKRGFRNSRLMGTESTGAPSLGIPGERKSWKVPLPMIWAASHALIAACMFGTFLTHSVAGATALITLTGAAWGVTQWAPFALLAEAILTSPLSPSASTVALSGPSIRLQDARTKDVEEEAQFLVADEEENGSEDGAEGSEDDEPVLVQREDAEDGEQKPRSGDTLLGNLHAQLSVVDVRTPLSVAGPSSLAIPAFVNRQDGWGADPEADGGEDEGEANGGLSAKAGVILGIHNVFIVIPQFLISALAAIVFALADGPRPAPAHPLPIPVGNTTMVAENTEVEEGTGLARNSVVIVFRIGTIWACIAFVLAWRLAREMRRAGS</sequence>
<feature type="transmembrane region" description="Helical" evidence="7">
    <location>
        <begin position="651"/>
        <end position="671"/>
    </location>
</feature>
<keyword evidence="3 7" id="KW-0812">Transmembrane</keyword>
<dbReference type="Gene3D" id="1.20.1250.20">
    <property type="entry name" value="MFS general substrate transporter like domains"/>
    <property type="match status" value="1"/>
</dbReference>
<comment type="caution">
    <text evidence="8">The sequence shown here is derived from an EMBL/GenBank/DDBJ whole genome shotgun (WGS) entry which is preliminary data.</text>
</comment>
<evidence type="ECO:0000313" key="8">
    <source>
        <dbReference type="EMBL" id="KAJ7623532.1"/>
    </source>
</evidence>
<dbReference type="SUPFAM" id="SSF103473">
    <property type="entry name" value="MFS general substrate transporter"/>
    <property type="match status" value="1"/>
</dbReference>
<feature type="transmembrane region" description="Helical" evidence="7">
    <location>
        <begin position="283"/>
        <end position="305"/>
    </location>
</feature>
<name>A0AAD7BK31_9AGAR</name>
<dbReference type="GO" id="GO:0005886">
    <property type="term" value="C:plasma membrane"/>
    <property type="evidence" value="ECO:0007669"/>
    <property type="project" value="TreeGrafter"/>
</dbReference>
<protein>
    <submittedName>
        <fullName evidence="8">Sucrose transporter</fullName>
    </submittedName>
</protein>
<feature type="transmembrane region" description="Helical" evidence="7">
    <location>
        <begin position="215"/>
        <end position="235"/>
    </location>
</feature>
<dbReference type="AlphaFoldDB" id="A0AAD7BK31"/>
<accession>A0AAD7BK31</accession>
<organism evidence="8 9">
    <name type="scientific">Roridomyces roridus</name>
    <dbReference type="NCBI Taxonomy" id="1738132"/>
    <lineage>
        <taxon>Eukaryota</taxon>
        <taxon>Fungi</taxon>
        <taxon>Dikarya</taxon>
        <taxon>Basidiomycota</taxon>
        <taxon>Agaricomycotina</taxon>
        <taxon>Agaricomycetes</taxon>
        <taxon>Agaricomycetidae</taxon>
        <taxon>Agaricales</taxon>
        <taxon>Marasmiineae</taxon>
        <taxon>Mycenaceae</taxon>
        <taxon>Roridomyces</taxon>
    </lineage>
</organism>
<keyword evidence="4 7" id="KW-1133">Transmembrane helix</keyword>
<evidence type="ECO:0000256" key="1">
    <source>
        <dbReference type="ARBA" id="ARBA00004141"/>
    </source>
</evidence>
<feature type="transmembrane region" description="Helical" evidence="7">
    <location>
        <begin position="591"/>
        <end position="611"/>
    </location>
</feature>
<comment type="subcellular location">
    <subcellularLocation>
        <location evidence="1">Membrane</location>
        <topology evidence="1">Multi-pass membrane protein</topology>
    </subcellularLocation>
</comment>
<dbReference type="Pfam" id="PF13347">
    <property type="entry name" value="MFS_2"/>
    <property type="match status" value="1"/>
</dbReference>